<name>A0A2M9QAJ9_9BACI</name>
<gene>
    <name evidence="4" type="ORF">CWD94_03425</name>
</gene>
<dbReference type="Proteomes" id="UP000232101">
    <property type="component" value="Unassembled WGS sequence"/>
</dbReference>
<dbReference type="InterPro" id="IPR011249">
    <property type="entry name" value="Metalloenz_LuxS/M16"/>
</dbReference>
<evidence type="ECO:0000259" key="2">
    <source>
        <dbReference type="Pfam" id="PF00675"/>
    </source>
</evidence>
<dbReference type="PANTHER" id="PTHR11851">
    <property type="entry name" value="METALLOPROTEASE"/>
    <property type="match status" value="1"/>
</dbReference>
<dbReference type="STRING" id="582475.ACZ11_09375"/>
<dbReference type="RefSeq" id="WP_100542033.1">
    <property type="nucleotide sequence ID" value="NZ_CP158849.1"/>
</dbReference>
<evidence type="ECO:0000256" key="1">
    <source>
        <dbReference type="ARBA" id="ARBA00007261"/>
    </source>
</evidence>
<dbReference type="Pfam" id="PF05193">
    <property type="entry name" value="Peptidase_M16_C"/>
    <property type="match status" value="1"/>
</dbReference>
<feature type="domain" description="Peptidase M16 C-terminal" evidence="3">
    <location>
        <begin position="170"/>
        <end position="340"/>
    </location>
</feature>
<dbReference type="InterPro" id="IPR007863">
    <property type="entry name" value="Peptidase_M16_C"/>
</dbReference>
<comment type="similarity">
    <text evidence="1">Belongs to the peptidase M16 family.</text>
</comment>
<protein>
    <recommendedName>
        <fullName evidence="6">Insulinase family protein</fullName>
    </recommendedName>
</protein>
<dbReference type="InterPro" id="IPR011765">
    <property type="entry name" value="Pept_M16_N"/>
</dbReference>
<accession>A0A2M9QAJ9</accession>
<evidence type="ECO:0000313" key="5">
    <source>
        <dbReference type="Proteomes" id="UP000232101"/>
    </source>
</evidence>
<dbReference type="Pfam" id="PF00675">
    <property type="entry name" value="Peptidase_M16"/>
    <property type="match status" value="1"/>
</dbReference>
<sequence>MYYESISKAMLENCMKVVVRKTKQSRNLSIGMFVNHGSKDETIHNNGLSHFIEHMAFSHENMNVAAKQMVGDLLDNGARYEAYTGKEMTRCCITSQTSYSNDIIKALSNIVKFRDIPEERIKHERAIILQEADTYFASSKVKTELSERTLWGERSLGLFVIGNQENISRFTKEDIESRFQKYYTPSNTLMVIQGNVDPDEIINNIATEFDFWRNNKVSNPLPMLEVSPSVTGIGNSERVNLTISFVGPSFRSRKKYAMAILSDILGDGLKSRLFLELREKRELVYSIYSYSLSYGLGGYLAIDLNCQKEKLNECFNVVMEIVKDIQEKGVTSEELERARASRITSTLQIPNDSVRHLNTTGRYALYNKDFFVDNEVFELMSITEEDVREIANEMCDESNMALSAVGTNSESLISLL</sequence>
<organism evidence="4 5">
    <name type="scientific">Lysinibacillus xylanilyticus</name>
    <dbReference type="NCBI Taxonomy" id="582475"/>
    <lineage>
        <taxon>Bacteria</taxon>
        <taxon>Bacillati</taxon>
        <taxon>Bacillota</taxon>
        <taxon>Bacilli</taxon>
        <taxon>Bacillales</taxon>
        <taxon>Bacillaceae</taxon>
        <taxon>Lysinibacillus</taxon>
    </lineage>
</organism>
<evidence type="ECO:0000313" key="4">
    <source>
        <dbReference type="EMBL" id="PJO45090.1"/>
    </source>
</evidence>
<comment type="caution">
    <text evidence="4">The sequence shown here is derived from an EMBL/GenBank/DDBJ whole genome shotgun (WGS) entry which is preliminary data.</text>
</comment>
<reference evidence="4 5" key="1">
    <citation type="submission" date="2017-11" db="EMBL/GenBank/DDBJ databases">
        <title>Bacterial isolate from king chilli rhizosphere.</title>
        <authorList>
            <person name="Takhelmayum P."/>
            <person name="Sarangthem I."/>
        </authorList>
    </citation>
    <scope>NUCLEOTIDE SEQUENCE [LARGE SCALE GENOMIC DNA]</scope>
    <source>
        <strain evidence="5">t26</strain>
    </source>
</reference>
<feature type="domain" description="Peptidase M16 N-terminal" evidence="2">
    <location>
        <begin position="16"/>
        <end position="154"/>
    </location>
</feature>
<dbReference type="PANTHER" id="PTHR11851:SF49">
    <property type="entry name" value="MITOCHONDRIAL-PROCESSING PEPTIDASE SUBUNIT ALPHA"/>
    <property type="match status" value="1"/>
</dbReference>
<dbReference type="AlphaFoldDB" id="A0A2M9QAJ9"/>
<dbReference type="InterPro" id="IPR050361">
    <property type="entry name" value="MPP/UQCRC_Complex"/>
</dbReference>
<dbReference type="EMBL" id="PHQY01000321">
    <property type="protein sequence ID" value="PJO45090.1"/>
    <property type="molecule type" value="Genomic_DNA"/>
</dbReference>
<dbReference type="Gene3D" id="3.30.830.10">
    <property type="entry name" value="Metalloenzyme, LuxS/M16 peptidase-like"/>
    <property type="match status" value="2"/>
</dbReference>
<dbReference type="SUPFAM" id="SSF63411">
    <property type="entry name" value="LuxS/MPP-like metallohydrolase"/>
    <property type="match status" value="2"/>
</dbReference>
<proteinExistence type="inferred from homology"/>
<evidence type="ECO:0008006" key="6">
    <source>
        <dbReference type="Google" id="ProtNLM"/>
    </source>
</evidence>
<evidence type="ECO:0000259" key="3">
    <source>
        <dbReference type="Pfam" id="PF05193"/>
    </source>
</evidence>
<dbReference type="GO" id="GO:0046872">
    <property type="term" value="F:metal ion binding"/>
    <property type="evidence" value="ECO:0007669"/>
    <property type="project" value="InterPro"/>
</dbReference>